<dbReference type="WBParaSite" id="ACAC_0000617601-mRNA-1">
    <property type="protein sequence ID" value="ACAC_0000617601-mRNA-1"/>
    <property type="gene ID" value="ACAC_0000617601"/>
</dbReference>
<evidence type="ECO:0000313" key="1">
    <source>
        <dbReference type="Proteomes" id="UP000035642"/>
    </source>
</evidence>
<protein>
    <submittedName>
        <fullName evidence="2">Ovule protein</fullName>
    </submittedName>
</protein>
<keyword evidence="1" id="KW-1185">Reference proteome</keyword>
<dbReference type="AlphaFoldDB" id="A0A0K0D7Y1"/>
<accession>A0A0K0D7Y1</accession>
<dbReference type="Proteomes" id="UP000035642">
    <property type="component" value="Unassembled WGS sequence"/>
</dbReference>
<name>A0A0K0D7Y1_ANGCA</name>
<proteinExistence type="predicted"/>
<organism evidence="1 2">
    <name type="scientific">Angiostrongylus cantonensis</name>
    <name type="common">Rat lungworm</name>
    <dbReference type="NCBI Taxonomy" id="6313"/>
    <lineage>
        <taxon>Eukaryota</taxon>
        <taxon>Metazoa</taxon>
        <taxon>Ecdysozoa</taxon>
        <taxon>Nematoda</taxon>
        <taxon>Chromadorea</taxon>
        <taxon>Rhabditida</taxon>
        <taxon>Rhabditina</taxon>
        <taxon>Rhabditomorpha</taxon>
        <taxon>Strongyloidea</taxon>
        <taxon>Metastrongylidae</taxon>
        <taxon>Angiostrongylus</taxon>
    </lineage>
</organism>
<reference evidence="2" key="2">
    <citation type="submission" date="2017-02" db="UniProtKB">
        <authorList>
            <consortium name="WormBaseParasite"/>
        </authorList>
    </citation>
    <scope>IDENTIFICATION</scope>
</reference>
<sequence>MVQISISPLERKTKQLRTPLIMYYLFSKRLIGLILKFGRKYVNAKKLNKDIRKVNGNRKSTMYQVDIVNSRMYMLPFLFCW</sequence>
<reference evidence="1" key="1">
    <citation type="submission" date="2012-09" db="EMBL/GenBank/DDBJ databases">
        <authorList>
            <person name="Martin A.A."/>
        </authorList>
    </citation>
    <scope>NUCLEOTIDE SEQUENCE</scope>
</reference>
<evidence type="ECO:0000313" key="2">
    <source>
        <dbReference type="WBParaSite" id="ACAC_0000617601-mRNA-1"/>
    </source>
</evidence>